<organism evidence="3 4">
    <name type="scientific">Kaistella gelatinilytica</name>
    <dbReference type="NCBI Taxonomy" id="2787636"/>
    <lineage>
        <taxon>Bacteria</taxon>
        <taxon>Pseudomonadati</taxon>
        <taxon>Bacteroidota</taxon>
        <taxon>Flavobacteriia</taxon>
        <taxon>Flavobacteriales</taxon>
        <taxon>Weeksellaceae</taxon>
        <taxon>Chryseobacterium group</taxon>
        <taxon>Kaistella</taxon>
    </lineage>
</organism>
<proteinExistence type="inferred from homology"/>
<evidence type="ECO:0000313" key="4">
    <source>
        <dbReference type="Proteomes" id="UP000660070"/>
    </source>
</evidence>
<dbReference type="RefSeq" id="WP_196078689.1">
    <property type="nucleotide sequence ID" value="NZ_JADPVI010000001.1"/>
</dbReference>
<gene>
    <name evidence="3" type="ORF">IV494_03045</name>
</gene>
<dbReference type="InterPro" id="IPR029058">
    <property type="entry name" value="AB_hydrolase_fold"/>
</dbReference>
<comment type="caution">
    <text evidence="3">The sequence shown here is derived from an EMBL/GenBank/DDBJ whole genome shotgun (WGS) entry which is preliminary data.</text>
</comment>
<feature type="domain" description="AB hydrolase-1" evidence="2">
    <location>
        <begin position="18"/>
        <end position="250"/>
    </location>
</feature>
<dbReference type="PANTHER" id="PTHR43039">
    <property type="entry name" value="ESTERASE-RELATED"/>
    <property type="match status" value="1"/>
</dbReference>
<evidence type="ECO:0000259" key="2">
    <source>
        <dbReference type="Pfam" id="PF00561"/>
    </source>
</evidence>
<sequence>MNAIQRNNVTIKGKGTQVMLFAHGFGCDQNMWRFVTPAFEEDYRVILFDHVGAGNSDLSAYSSDKYSQLEGYAADIVNICEEMELNEVIFVGHSVSSLMGMIASLQSPDLFKSLIMVSPSPSYINDGDYVGGFTREQITELMESLDNNHLGWSMTMAPVIMANPERAELSEELSNSFCRSNPDIAKEFARTTFFSDKRHLLPEVSIPSLILQCSEDVIAPEEVGIFMHKKIKDSQLVMMKATGHCPNLSAPEETIAAMKAFLK</sequence>
<comment type="similarity">
    <text evidence="1">Belongs to the AB hydrolase superfamily.</text>
</comment>
<dbReference type="Proteomes" id="UP000660070">
    <property type="component" value="Unassembled WGS sequence"/>
</dbReference>
<dbReference type="InterPro" id="IPR000073">
    <property type="entry name" value="AB_hydrolase_1"/>
</dbReference>
<protein>
    <submittedName>
        <fullName evidence="3">Alpha/beta hydrolase</fullName>
    </submittedName>
</protein>
<evidence type="ECO:0000256" key="1">
    <source>
        <dbReference type="ARBA" id="ARBA00008645"/>
    </source>
</evidence>
<name>A0ABS0F8X6_9FLAO</name>
<dbReference type="Gene3D" id="3.40.50.1820">
    <property type="entry name" value="alpha/beta hydrolase"/>
    <property type="match status" value="1"/>
</dbReference>
<dbReference type="SUPFAM" id="SSF53474">
    <property type="entry name" value="alpha/beta-Hydrolases"/>
    <property type="match status" value="1"/>
</dbReference>
<reference evidence="3 4" key="1">
    <citation type="submission" date="2020-11" db="EMBL/GenBank/DDBJ databases">
        <title>Kaistella gelatinilytica sp. nov., a flavobacterium isolated from Antarctic Soil.</title>
        <authorList>
            <person name="Li J."/>
        </authorList>
    </citation>
    <scope>NUCLEOTIDE SEQUENCE [LARGE SCALE GENOMIC DNA]</scope>
    <source>
        <strain evidence="3 4">G5-32</strain>
    </source>
</reference>
<evidence type="ECO:0000313" key="3">
    <source>
        <dbReference type="EMBL" id="MBF8456148.1"/>
    </source>
</evidence>
<accession>A0ABS0F8X6</accession>
<dbReference type="EMBL" id="JADPVI010000001">
    <property type="protein sequence ID" value="MBF8456148.1"/>
    <property type="molecule type" value="Genomic_DNA"/>
</dbReference>
<keyword evidence="4" id="KW-1185">Reference proteome</keyword>
<keyword evidence="3" id="KW-0378">Hydrolase</keyword>
<dbReference type="GO" id="GO:0016787">
    <property type="term" value="F:hydrolase activity"/>
    <property type="evidence" value="ECO:0007669"/>
    <property type="project" value="UniProtKB-KW"/>
</dbReference>
<dbReference type="Pfam" id="PF00561">
    <property type="entry name" value="Abhydrolase_1"/>
    <property type="match status" value="1"/>
</dbReference>